<dbReference type="SUPFAM" id="SSF63411">
    <property type="entry name" value="LuxS/MPP-like metallohydrolase"/>
    <property type="match status" value="2"/>
</dbReference>
<dbReference type="InterPro" id="IPR011765">
    <property type="entry name" value="Pept_M16_N"/>
</dbReference>
<name>A0A8S4C2A1_9ACAR</name>
<dbReference type="PANTHER" id="PTHR11851">
    <property type="entry name" value="METALLOPROTEASE"/>
    <property type="match status" value="1"/>
</dbReference>
<dbReference type="FunFam" id="3.30.830.10:FF:000008">
    <property type="entry name" value="Mitochondrial-processing peptidase subunit beta"/>
    <property type="match status" value="1"/>
</dbReference>
<comment type="caution">
    <text evidence="8">The sequence shown here is derived from an EMBL/GenBank/DDBJ whole genome shotgun (WGS) entry which is preliminary data.</text>
</comment>
<evidence type="ECO:0000256" key="1">
    <source>
        <dbReference type="ARBA" id="ARBA00002123"/>
    </source>
</evidence>
<evidence type="ECO:0000256" key="3">
    <source>
        <dbReference type="ARBA" id="ARBA00030006"/>
    </source>
</evidence>
<dbReference type="AlphaFoldDB" id="A0A8S4C2A1"/>
<dbReference type="EMBL" id="CAJVAF010000309">
    <property type="protein sequence ID" value="CAG7595096.1"/>
    <property type="molecule type" value="Genomic_DNA"/>
</dbReference>
<evidence type="ECO:0000256" key="4">
    <source>
        <dbReference type="ARBA" id="ARBA00032315"/>
    </source>
</evidence>
<dbReference type="GO" id="GO:0046872">
    <property type="term" value="F:metal ion binding"/>
    <property type="evidence" value="ECO:0007669"/>
    <property type="project" value="InterPro"/>
</dbReference>
<evidence type="ECO:0000256" key="5">
    <source>
        <dbReference type="RuleBase" id="RU004447"/>
    </source>
</evidence>
<dbReference type="GO" id="GO:0006508">
    <property type="term" value="P:proteolysis"/>
    <property type="evidence" value="ECO:0007669"/>
    <property type="project" value="InterPro"/>
</dbReference>
<dbReference type="Proteomes" id="UP000837675">
    <property type="component" value="Unassembled WGS sequence"/>
</dbReference>
<evidence type="ECO:0000313" key="9">
    <source>
        <dbReference type="Proteomes" id="UP000837675"/>
    </source>
</evidence>
<evidence type="ECO:0000259" key="6">
    <source>
        <dbReference type="Pfam" id="PF00675"/>
    </source>
</evidence>
<evidence type="ECO:0000259" key="7">
    <source>
        <dbReference type="Pfam" id="PF05193"/>
    </source>
</evidence>
<dbReference type="InterPro" id="IPR011249">
    <property type="entry name" value="Metalloenz_LuxS/M16"/>
</dbReference>
<protein>
    <recommendedName>
        <fullName evidence="3">Alpha-MPP</fullName>
    </recommendedName>
    <alternativeName>
        <fullName evidence="4">Inactive zinc metalloprotease alpha</fullName>
    </alternativeName>
</protein>
<accession>A0A8S4C2A1</accession>
<comment type="function">
    <text evidence="1">Substrate recognition and binding subunit of the essential mitochondrial processing protease (MPP), which cleaves the mitochondrial sequence off newly imported precursors proteins.</text>
</comment>
<reference evidence="8" key="1">
    <citation type="submission" date="2021-06" db="EMBL/GenBank/DDBJ databases">
        <authorList>
            <person name="Nardi T."/>
            <person name="Nardi T."/>
        </authorList>
    </citation>
    <scope>NUCLEOTIDE SEQUENCE</scope>
</reference>
<feature type="domain" description="Peptidase M16 N-terminal" evidence="6">
    <location>
        <begin position="11"/>
        <end position="157"/>
    </location>
</feature>
<evidence type="ECO:0000313" key="8">
    <source>
        <dbReference type="EMBL" id="CAG7595096.1"/>
    </source>
</evidence>
<dbReference type="GO" id="GO:0004222">
    <property type="term" value="F:metalloendopeptidase activity"/>
    <property type="evidence" value="ECO:0007669"/>
    <property type="project" value="InterPro"/>
</dbReference>
<sequence length="419" mass="47604">MKHYVIDKLNIVTDYMHSVATVSIKVMIKAGSRYENETNNGISHFLEHMAFKGTKTRTAIQIAEEFDMIGGNFNAYTSREKTVYYAQVLKGDLELAVDILADIVQNSVFEPEEIQKEKKVILEELAQVRDTPDDHIFDLFQEKLFPNQALGRPIIGTEKFINGVTHQDLIYYIDQNYSRDNIVISCAGNFDDKEFYNLIKEKFAFLPQSRKPSFEHATYIGGEVRVEKDLKQVHLTIGFPGLSYLDQKFYEQQVLAVVLGGGMSSRLFQEIREKRGLAYHISTFSMSYTDLGVFAVYSATNPDSVNELIEATAEQMKLATGSITEEELKRAKAQVKASLLMSQESSASRAERIAWHYAVYGRIIPLEEIIELIEAISIEDIKSTLLKILSNEKLPTVAAIGKLKKLMPYKDIRAKFTLY</sequence>
<dbReference type="Gene3D" id="3.30.830.10">
    <property type="entry name" value="Metalloenzyme, LuxS/M16 peptidase-like"/>
    <property type="match status" value="2"/>
</dbReference>
<dbReference type="InterPro" id="IPR007863">
    <property type="entry name" value="Peptidase_M16_C"/>
</dbReference>
<comment type="similarity">
    <text evidence="2 5">Belongs to the peptidase M16 family.</text>
</comment>
<dbReference type="Pfam" id="PF05193">
    <property type="entry name" value="Peptidase_M16_C"/>
    <property type="match status" value="1"/>
</dbReference>
<evidence type="ECO:0000256" key="2">
    <source>
        <dbReference type="ARBA" id="ARBA00007261"/>
    </source>
</evidence>
<proteinExistence type="inferred from homology"/>
<dbReference type="PANTHER" id="PTHR11851:SF49">
    <property type="entry name" value="MITOCHONDRIAL-PROCESSING PEPTIDASE SUBUNIT ALPHA"/>
    <property type="match status" value="1"/>
</dbReference>
<keyword evidence="9" id="KW-1185">Reference proteome</keyword>
<dbReference type="InterPro" id="IPR001431">
    <property type="entry name" value="Pept_M16_Zn_BS"/>
</dbReference>
<dbReference type="InterPro" id="IPR050361">
    <property type="entry name" value="MPP/UQCRC_Complex"/>
</dbReference>
<gene>
    <name evidence="8" type="ORF">MHYMCMPASI_00814</name>
</gene>
<dbReference type="Pfam" id="PF00675">
    <property type="entry name" value="Peptidase_M16"/>
    <property type="match status" value="1"/>
</dbReference>
<feature type="domain" description="Peptidase M16 C-terminal" evidence="7">
    <location>
        <begin position="164"/>
        <end position="334"/>
    </location>
</feature>
<dbReference type="PROSITE" id="PS00143">
    <property type="entry name" value="INSULINASE"/>
    <property type="match status" value="1"/>
</dbReference>
<organism evidence="8 9">
    <name type="scientific">Hyalomma marginatum</name>
    <dbReference type="NCBI Taxonomy" id="34627"/>
    <lineage>
        <taxon>Eukaryota</taxon>
        <taxon>Metazoa</taxon>
        <taxon>Ecdysozoa</taxon>
        <taxon>Arthropoda</taxon>
        <taxon>Chelicerata</taxon>
        <taxon>Arachnida</taxon>
        <taxon>Acari</taxon>
        <taxon>Parasitiformes</taxon>
        <taxon>Ixodida</taxon>
        <taxon>Ixodoidea</taxon>
        <taxon>Ixodidae</taxon>
        <taxon>Hyalomminae</taxon>
        <taxon>Hyalomma</taxon>
    </lineage>
</organism>